<evidence type="ECO:0000256" key="4">
    <source>
        <dbReference type="ARBA" id="ARBA00046278"/>
    </source>
</evidence>
<dbReference type="GO" id="GO:0012505">
    <property type="term" value="C:endomembrane system"/>
    <property type="evidence" value="ECO:0007669"/>
    <property type="project" value="UniProtKB-SubCell"/>
</dbReference>
<dbReference type="GO" id="GO:0005525">
    <property type="term" value="F:GTP binding"/>
    <property type="evidence" value="ECO:0007669"/>
    <property type="project" value="UniProtKB-KW"/>
</dbReference>
<dbReference type="InterPro" id="IPR001806">
    <property type="entry name" value="Small_GTPase"/>
</dbReference>
<dbReference type="GeneID" id="5855789"/>
<proteinExistence type="inferred from homology"/>
<keyword evidence="3" id="KW-0342">GTP-binding</keyword>
<dbReference type="RefSeq" id="XP_001731482.1">
    <property type="nucleotide sequence ID" value="XM_001731430.1"/>
</dbReference>
<evidence type="ECO:0000256" key="1">
    <source>
        <dbReference type="ARBA" id="ARBA00006270"/>
    </source>
</evidence>
<keyword evidence="2" id="KW-0547">Nucleotide-binding</keyword>
<evidence type="ECO:0000256" key="2">
    <source>
        <dbReference type="ARBA" id="ARBA00022741"/>
    </source>
</evidence>
<gene>
    <name evidence="5" type="ORF">MGL_1665</name>
</gene>
<dbReference type="InParanoid" id="A8PYH8"/>
<dbReference type="Gene3D" id="3.40.50.300">
    <property type="entry name" value="P-loop containing nucleotide triphosphate hydrolases"/>
    <property type="match status" value="1"/>
</dbReference>
<evidence type="ECO:0000256" key="3">
    <source>
        <dbReference type="ARBA" id="ARBA00023134"/>
    </source>
</evidence>
<name>A8PYH8_MALGO</name>
<evidence type="ECO:0000313" key="6">
    <source>
        <dbReference type="Proteomes" id="UP000008837"/>
    </source>
</evidence>
<dbReference type="InterPro" id="IPR050305">
    <property type="entry name" value="Small_GTPase_Rab"/>
</dbReference>
<sequence>MSDRPDTQRTVSKEEGQAFAEKHNLLFFETSAKTGQNISEVFTTVARDIFERYKSNPSSARRSINPTDSVDIASTTSSAASCCM</sequence>
<protein>
    <submittedName>
        <fullName evidence="5">Uncharacterized protein</fullName>
    </submittedName>
</protein>
<dbReference type="PROSITE" id="PS51419">
    <property type="entry name" value="RAB"/>
    <property type="match status" value="1"/>
</dbReference>
<dbReference type="Proteomes" id="UP000008837">
    <property type="component" value="Unassembled WGS sequence"/>
</dbReference>
<organism evidence="5 6">
    <name type="scientific">Malassezia globosa (strain ATCC MYA-4612 / CBS 7966)</name>
    <name type="common">Dandruff-associated fungus</name>
    <dbReference type="NCBI Taxonomy" id="425265"/>
    <lineage>
        <taxon>Eukaryota</taxon>
        <taxon>Fungi</taxon>
        <taxon>Dikarya</taxon>
        <taxon>Basidiomycota</taxon>
        <taxon>Ustilaginomycotina</taxon>
        <taxon>Malasseziomycetes</taxon>
        <taxon>Malasseziales</taxon>
        <taxon>Malasseziaceae</taxon>
        <taxon>Malassezia</taxon>
    </lineage>
</organism>
<accession>A8PYH8</accession>
<dbReference type="PROSITE" id="PS51421">
    <property type="entry name" value="RAS"/>
    <property type="match status" value="1"/>
</dbReference>
<dbReference type="SUPFAM" id="SSF52540">
    <property type="entry name" value="P-loop containing nucleoside triphosphate hydrolases"/>
    <property type="match status" value="1"/>
</dbReference>
<dbReference type="OrthoDB" id="9989112at2759"/>
<comment type="caution">
    <text evidence="5">The sequence shown here is derived from an EMBL/GenBank/DDBJ whole genome shotgun (WGS) entry which is preliminary data.</text>
</comment>
<dbReference type="STRING" id="425265.A8PYH8"/>
<comment type="similarity">
    <text evidence="1">Belongs to the small GTPase superfamily. Rab family.</text>
</comment>
<dbReference type="AlphaFoldDB" id="A8PYH8"/>
<evidence type="ECO:0000313" key="5">
    <source>
        <dbReference type="EMBL" id="EDP44268.1"/>
    </source>
</evidence>
<dbReference type="InterPro" id="IPR027417">
    <property type="entry name" value="P-loop_NTPase"/>
</dbReference>
<dbReference type="Pfam" id="PF00071">
    <property type="entry name" value="Ras"/>
    <property type="match status" value="1"/>
</dbReference>
<dbReference type="VEuPathDB" id="FungiDB:MGL_1665"/>
<dbReference type="SMART" id="SM00175">
    <property type="entry name" value="RAB"/>
    <property type="match status" value="1"/>
</dbReference>
<dbReference type="GO" id="GO:0003924">
    <property type="term" value="F:GTPase activity"/>
    <property type="evidence" value="ECO:0007669"/>
    <property type="project" value="InterPro"/>
</dbReference>
<reference evidence="5 6" key="1">
    <citation type="journal article" date="2007" name="Proc. Natl. Acad. Sci. U.S.A.">
        <title>Dandruff-associated Malassezia genomes reveal convergent and divergent virulence traits shared with plant and human fungal pathogens.</title>
        <authorList>
            <person name="Xu J."/>
            <person name="Saunders C.W."/>
            <person name="Hu P."/>
            <person name="Grant R.A."/>
            <person name="Boekhout T."/>
            <person name="Kuramae E.E."/>
            <person name="Kronstad J.W."/>
            <person name="Deangelis Y.M."/>
            <person name="Reeder N.L."/>
            <person name="Johnstone K.R."/>
            <person name="Leland M."/>
            <person name="Fieno A.M."/>
            <person name="Begley W.M."/>
            <person name="Sun Y."/>
            <person name="Lacey M.P."/>
            <person name="Chaudhary T."/>
            <person name="Keough T."/>
            <person name="Chu L."/>
            <person name="Sears R."/>
            <person name="Yuan B."/>
            <person name="Dawson T.L.Jr."/>
        </authorList>
    </citation>
    <scope>NUCLEOTIDE SEQUENCE [LARGE SCALE GENOMIC DNA]</scope>
    <source>
        <strain evidence="6">ATCC MYA-4612 / CBS 7966</strain>
    </source>
</reference>
<dbReference type="PANTHER" id="PTHR47980">
    <property type="entry name" value="LD44762P"/>
    <property type="match status" value="1"/>
</dbReference>
<keyword evidence="6" id="KW-1185">Reference proteome</keyword>
<dbReference type="KEGG" id="mgl:MGL_1665"/>
<comment type="subcellular location">
    <subcellularLocation>
        <location evidence="4">Endomembrane system</location>
        <topology evidence="4">Lipid-anchor</topology>
        <orientation evidence="4">Cytoplasmic side</orientation>
    </subcellularLocation>
</comment>
<dbReference type="EMBL" id="AAYY01000004">
    <property type="protein sequence ID" value="EDP44268.1"/>
    <property type="molecule type" value="Genomic_DNA"/>
</dbReference>